<evidence type="ECO:0000256" key="1">
    <source>
        <dbReference type="SAM" id="SignalP"/>
    </source>
</evidence>
<accession>A0A291QV78</accession>
<dbReference type="AlphaFoldDB" id="A0A291QV78"/>
<feature type="signal peptide" evidence="1">
    <location>
        <begin position="1"/>
        <end position="21"/>
    </location>
</feature>
<dbReference type="RefSeq" id="WP_098194245.1">
    <property type="nucleotide sequence ID" value="NZ_CP023777.1"/>
</dbReference>
<feature type="chain" id="PRO_5012358169" evidence="1">
    <location>
        <begin position="22"/>
        <end position="153"/>
    </location>
</feature>
<proteinExistence type="predicted"/>
<keyword evidence="1" id="KW-0732">Signal</keyword>
<evidence type="ECO:0000313" key="2">
    <source>
        <dbReference type="EMBL" id="ATL47868.1"/>
    </source>
</evidence>
<evidence type="ECO:0000313" key="3">
    <source>
        <dbReference type="Proteomes" id="UP000220133"/>
    </source>
</evidence>
<dbReference type="KEGG" id="cbae:COR50_12230"/>
<dbReference type="OrthoDB" id="675845at2"/>
<reference evidence="2 3" key="1">
    <citation type="submission" date="2017-10" db="EMBL/GenBank/DDBJ databases">
        <title>Paenichitinophaga pekingensis gen. nov., sp. nov., isolated from activated sludge.</title>
        <authorList>
            <person name="Jin D."/>
            <person name="Kong X."/>
            <person name="Deng Y."/>
            <person name="Bai Z."/>
        </authorList>
    </citation>
    <scope>NUCLEOTIDE SEQUENCE [LARGE SCALE GENOMIC DNA]</scope>
    <source>
        <strain evidence="2 3">13</strain>
    </source>
</reference>
<name>A0A291QV78_9BACT</name>
<keyword evidence="3" id="KW-1185">Reference proteome</keyword>
<gene>
    <name evidence="2" type="ORF">COR50_12230</name>
</gene>
<sequence>MKFRSYLLCCSLVIFSLNISAQQKKATAAKKNKLSFKSSWGLLLGDTVPRPAVLNLLDSAILVRDNKNVLYPVVSFELMYVKHEPYINDTTNQISFYTETTGDFFKRNSLDTLWRNHLEESIERGDILMFNNITVQYKDTMYYRAPPLKFIIK</sequence>
<protein>
    <submittedName>
        <fullName evidence="2">Uncharacterized protein</fullName>
    </submittedName>
</protein>
<dbReference type="EMBL" id="CP023777">
    <property type="protein sequence ID" value="ATL47868.1"/>
    <property type="molecule type" value="Genomic_DNA"/>
</dbReference>
<dbReference type="Proteomes" id="UP000220133">
    <property type="component" value="Chromosome"/>
</dbReference>
<organism evidence="2 3">
    <name type="scientific">Chitinophaga caeni</name>
    <dbReference type="NCBI Taxonomy" id="2029983"/>
    <lineage>
        <taxon>Bacteria</taxon>
        <taxon>Pseudomonadati</taxon>
        <taxon>Bacteroidota</taxon>
        <taxon>Chitinophagia</taxon>
        <taxon>Chitinophagales</taxon>
        <taxon>Chitinophagaceae</taxon>
        <taxon>Chitinophaga</taxon>
    </lineage>
</organism>